<evidence type="ECO:0000259" key="1">
    <source>
        <dbReference type="Pfam" id="PF04480"/>
    </source>
</evidence>
<dbReference type="RefSeq" id="WP_188890486.1">
    <property type="nucleotide sequence ID" value="NZ_BMHY01000006.1"/>
</dbReference>
<accession>A0A917HEB0</accession>
<dbReference type="Gene3D" id="3.40.960.10">
    <property type="entry name" value="VSR Endonuclease"/>
    <property type="match status" value="1"/>
</dbReference>
<dbReference type="EMBL" id="BMHY01000006">
    <property type="protein sequence ID" value="GGG75704.1"/>
    <property type="molecule type" value="Genomic_DNA"/>
</dbReference>
<proteinExistence type="predicted"/>
<protein>
    <recommendedName>
        <fullName evidence="1">DUF559 domain-containing protein</fullName>
    </recommendedName>
</protein>
<dbReference type="InterPro" id="IPR007569">
    <property type="entry name" value="DUF559"/>
</dbReference>
<reference evidence="2 3" key="1">
    <citation type="journal article" date="2014" name="Int. J. Syst. Evol. Microbiol.">
        <title>Complete genome sequence of Corynebacterium casei LMG S-19264T (=DSM 44701T), isolated from a smear-ripened cheese.</title>
        <authorList>
            <consortium name="US DOE Joint Genome Institute (JGI-PGF)"/>
            <person name="Walter F."/>
            <person name="Albersmeier A."/>
            <person name="Kalinowski J."/>
            <person name="Ruckert C."/>
        </authorList>
    </citation>
    <scope>NUCLEOTIDE SEQUENCE [LARGE SCALE GENOMIC DNA]</scope>
    <source>
        <strain evidence="2 3">CGMCC 1.15286</strain>
    </source>
</reference>
<dbReference type="Pfam" id="PF04480">
    <property type="entry name" value="DUF559"/>
    <property type="match status" value="1"/>
</dbReference>
<keyword evidence="3" id="KW-1185">Reference proteome</keyword>
<dbReference type="AlphaFoldDB" id="A0A917HEB0"/>
<sequence length="220" mass="25760">MQQQMDNFIEAFNREAAINGKFRNKLGKIELQFLEQVWGPAFGYNYEGLKAEHPFLDYKGGQRFADFIFVKHGVKLIMEIDGFTTHARDISPGEFNDHLLRQNDLVLSGWLVLRFSAWQVENQPKQCERQIKQAIGQWWSQAYREDEGHSKQVWESRKQLVLQMAMRKDGKIKASDIAGQFKISNRSATNWLKRFEFDGAIIPVPSPYRVTLYRLPNYIK</sequence>
<organism evidence="2 3">
    <name type="scientific">Paenibacillus radicis</name>
    <name type="common">ex Gao et al. 2016</name>
    <dbReference type="NCBI Taxonomy" id="1737354"/>
    <lineage>
        <taxon>Bacteria</taxon>
        <taxon>Bacillati</taxon>
        <taxon>Bacillota</taxon>
        <taxon>Bacilli</taxon>
        <taxon>Bacillales</taxon>
        <taxon>Paenibacillaceae</taxon>
        <taxon>Paenibacillus</taxon>
    </lineage>
</organism>
<feature type="domain" description="DUF559" evidence="1">
    <location>
        <begin position="64"/>
        <end position="135"/>
    </location>
</feature>
<dbReference type="Proteomes" id="UP000600247">
    <property type="component" value="Unassembled WGS sequence"/>
</dbReference>
<name>A0A917HEB0_9BACL</name>
<comment type="caution">
    <text evidence="2">The sequence shown here is derived from an EMBL/GenBank/DDBJ whole genome shotgun (WGS) entry which is preliminary data.</text>
</comment>
<evidence type="ECO:0000313" key="2">
    <source>
        <dbReference type="EMBL" id="GGG75704.1"/>
    </source>
</evidence>
<gene>
    <name evidence="2" type="ORF">GCM10010918_35060</name>
</gene>
<evidence type="ECO:0000313" key="3">
    <source>
        <dbReference type="Proteomes" id="UP000600247"/>
    </source>
</evidence>